<evidence type="ECO:0000259" key="4">
    <source>
        <dbReference type="Pfam" id="PF18962"/>
    </source>
</evidence>
<dbReference type="Proteomes" id="UP000234211">
    <property type="component" value="Unassembled WGS sequence"/>
</dbReference>
<gene>
    <name evidence="5" type="ORF">TNO020_20090</name>
</gene>
<accession>A0A2H1YFY1</accession>
<proteinExistence type="predicted"/>
<dbReference type="CDD" id="cd15482">
    <property type="entry name" value="Sialidase_non-viral"/>
    <property type="match status" value="1"/>
</dbReference>
<protein>
    <submittedName>
        <fullName evidence="5">Uncharacterized protein</fullName>
    </submittedName>
</protein>
<dbReference type="PANTHER" id="PTHR43739:SF5">
    <property type="entry name" value="EXO-ALPHA-SIALIDASE"/>
    <property type="match status" value="1"/>
</dbReference>
<evidence type="ECO:0000313" key="5">
    <source>
        <dbReference type="EMBL" id="SOS74414.1"/>
    </source>
</evidence>
<sequence length="1330" mass="146168">MNFKLLFFIAFTFQVNAQITNYKEESLKENANFFEIVNKTRKEFSTKRRSSRRVMSKKQKKAIKQFERWVWIWKDRVNSDGSFIKNSVNKEAYINLLLDNSNTKYQRSNTVTSWEQIGPKKNVLENGYTTYPGLGRVNVVATDANNTQVMYAGSAAGGLWKTTDGGTTWLPKTDDLAGLGVTDIIIDPQNSNILYMATGDQDGGHVNSIGLFKSTDAGENWAVTGLTFSLTDNEYIRDLSFAPNSSTTIYALTNNEIQKSTDSGATWVNMNTVPDYSGDNFQTIIFDPNNANKVVVSDAYGGLWYSSDGGANFSEHSVLQGSTQNKLKLTASANDTENFYGITQDGVFTIFRFDNTDTAADKISETTIANFNSQWGYNQCIAVSPTNKDDILVGGVNVYKSTDNGTSFSMYLNAYDDPVGVGFYVHPDHHYLSFLADGVTVINSHDGGVHKGAFTATKATGGWTDLSDGLVISQPYNIAITEGLNGDDYMMANQDNDGFSKVSKGGRQKWVACSAGDGTATGIDISDSNIRYLGGTYGALYRTNDGYSSSAYSAVTILSDSNDADFISPLALHPTIATTIYAGHGDVKKSTDRGATWAALNTSLVETSFLDVSLYNGATRIFAIGYLGTDKTLRRSNDDGATWVTISNPASNLSINSVYAVPNTAIVYATVASYKAGEKIYKSIDNGASWVSISGNMPNIIMKKILVDPNKNNETIYVGTELGLYYTNNTTTNWTKLGAGLPNVIISDIKVSKSNGNVYVGTFGRGMWVYNDQKHFKSVTNNNWSETTNWEGKTLPTSADAVVIKQEQDVVSVNVAGATVKSLEINNAKLEIKNTNSLTVVNDFVSTINDDTFVSILSDGTASGVFMVNGNATGNLKYQRGGLLANKWSLISPPVIGEKIKGFATKSSNDIRKNASSKYAISRYNDANSAGTKWSYFDQNIDENVKFENGIGYAISRGTTGAVTFSGTMQNATLNVTVSSDKWNAIGNPFTAYYPANKSTSEDFIKNNTTKLADNAQAIYLWENNQNKYVAYTNLASSTQKVLAPGQGFFIKTKSSSTDENVVFKKANIGTKTTLEGNHTFNRSATSFVKVFIEKDEKDEKEKIKVNTDIIFSKNATQGFDVGQDIINFGNATFDLTSKLVNNPTNKETDKATDKEIENEYSIQSVASDTFENQIVPLKLRATSKEKIIFSSERYNLPEDIKVLIEDKKTEKFHEINKTKNYSVTLDENSNEFGRFYLHFSKASLKDLKVLKTASTGLKIYTSNNFLQIETSKSNLLTIDLFDMTGKKVLRKKQKSNEFKGINLRSLSKGVYIVKVVADSEITTKKIIVE</sequence>
<dbReference type="Gene3D" id="2.130.10.10">
    <property type="entry name" value="YVTN repeat-like/Quinoprotein amine dehydrogenase"/>
    <property type="match status" value="3"/>
</dbReference>
<reference evidence="6" key="1">
    <citation type="submission" date="2017-11" db="EMBL/GenBank/DDBJ databases">
        <authorList>
            <person name="Duchaud E."/>
        </authorList>
    </citation>
    <scope>NUCLEOTIDE SEQUENCE [LARGE SCALE GENOMIC DNA]</scope>
    <source>
        <strain evidence="6">Tenacibaculum sp. TNO020</strain>
    </source>
</reference>
<organism evidence="5 6">
    <name type="scientific">Tenacibaculum piscium</name>
    <dbReference type="NCBI Taxonomy" id="1458515"/>
    <lineage>
        <taxon>Bacteria</taxon>
        <taxon>Pseudomonadati</taxon>
        <taxon>Bacteroidota</taxon>
        <taxon>Flavobacteriia</taxon>
        <taxon>Flavobacteriales</taxon>
        <taxon>Flavobacteriaceae</taxon>
        <taxon>Tenacibaculum</taxon>
    </lineage>
</organism>
<dbReference type="EMBL" id="OENF01000012">
    <property type="protein sequence ID" value="SOS74414.1"/>
    <property type="molecule type" value="Genomic_DNA"/>
</dbReference>
<dbReference type="InterPro" id="IPR052025">
    <property type="entry name" value="Xyloglucanase_GH74"/>
</dbReference>
<dbReference type="SUPFAM" id="SSF110296">
    <property type="entry name" value="Oligoxyloglucan reducing end-specific cellobiohydrolase"/>
    <property type="match status" value="2"/>
</dbReference>
<dbReference type="PANTHER" id="PTHR43739">
    <property type="entry name" value="XYLOGLUCANASE (EUROFUNG)"/>
    <property type="match status" value="1"/>
</dbReference>
<keyword evidence="2" id="KW-0677">Repeat</keyword>
<keyword evidence="1" id="KW-0732">Signal</keyword>
<dbReference type="NCBIfam" id="TIGR04183">
    <property type="entry name" value="Por_Secre_tail"/>
    <property type="match status" value="1"/>
</dbReference>
<dbReference type="Pfam" id="PF15902">
    <property type="entry name" value="Sortilin-Vps10"/>
    <property type="match status" value="1"/>
</dbReference>
<dbReference type="Pfam" id="PF18962">
    <property type="entry name" value="Por_Secre_tail"/>
    <property type="match status" value="1"/>
</dbReference>
<name>A0A2H1YFY1_9FLAO</name>
<dbReference type="InterPro" id="IPR031778">
    <property type="entry name" value="Sortilin_N"/>
</dbReference>
<dbReference type="GO" id="GO:0010411">
    <property type="term" value="P:xyloglucan metabolic process"/>
    <property type="evidence" value="ECO:0007669"/>
    <property type="project" value="TreeGrafter"/>
</dbReference>
<feature type="domain" description="Secretion system C-terminal sorting" evidence="4">
    <location>
        <begin position="1264"/>
        <end position="1329"/>
    </location>
</feature>
<evidence type="ECO:0000313" key="6">
    <source>
        <dbReference type="Proteomes" id="UP000234211"/>
    </source>
</evidence>
<keyword evidence="6" id="KW-1185">Reference proteome</keyword>
<feature type="domain" description="Sortilin N-terminal" evidence="3">
    <location>
        <begin position="632"/>
        <end position="750"/>
    </location>
</feature>
<dbReference type="InterPro" id="IPR026444">
    <property type="entry name" value="Secre_tail"/>
</dbReference>
<dbReference type="InterPro" id="IPR015943">
    <property type="entry name" value="WD40/YVTN_repeat-like_dom_sf"/>
</dbReference>
<evidence type="ECO:0000259" key="3">
    <source>
        <dbReference type="Pfam" id="PF15902"/>
    </source>
</evidence>
<evidence type="ECO:0000256" key="1">
    <source>
        <dbReference type="ARBA" id="ARBA00022729"/>
    </source>
</evidence>
<evidence type="ECO:0000256" key="2">
    <source>
        <dbReference type="ARBA" id="ARBA00022737"/>
    </source>
</evidence>